<protein>
    <recommendedName>
        <fullName evidence="8">ABC3 transporter permease C-terminal domain-containing protein</fullName>
    </recommendedName>
</protein>
<proteinExistence type="predicted"/>
<evidence type="ECO:0000256" key="7">
    <source>
        <dbReference type="SAM" id="Phobius"/>
    </source>
</evidence>
<evidence type="ECO:0000256" key="5">
    <source>
        <dbReference type="ARBA" id="ARBA00022989"/>
    </source>
</evidence>
<feature type="transmembrane region" description="Helical" evidence="7">
    <location>
        <begin position="293"/>
        <end position="321"/>
    </location>
</feature>
<dbReference type="InterPro" id="IPR051125">
    <property type="entry name" value="ABC-4/HrtB_transporter"/>
</dbReference>
<evidence type="ECO:0000256" key="4">
    <source>
        <dbReference type="ARBA" id="ARBA00022692"/>
    </source>
</evidence>
<evidence type="ECO:0000256" key="1">
    <source>
        <dbReference type="ARBA" id="ARBA00004651"/>
    </source>
</evidence>
<dbReference type="EMBL" id="JF805034">
    <property type="protein sequence ID" value="AEI30287.1"/>
    <property type="molecule type" value="Genomic_DNA"/>
</dbReference>
<reference evidence="9" key="1">
    <citation type="submission" date="2011-04" db="EMBL/GenBank/DDBJ databases">
        <title>Taxonomic and functional metagenomic profiling of the microbial community in the anoxic sediment of a brackish shallow lake (Laguna de Carrizo Central Spain).</title>
        <authorList>
            <consortium name="CONSOLIDER consortium CSD2007-00005"/>
            <person name="Guazzaroni M.-E."/>
            <person name="Richter M."/>
            <person name="Garcia-Salamanca A."/>
            <person name="Yarza P."/>
            <person name="Ferrer M."/>
        </authorList>
    </citation>
    <scope>NUCLEOTIDE SEQUENCE</scope>
</reference>
<dbReference type="AlphaFoldDB" id="F8UGY0"/>
<feature type="transmembrane region" description="Helical" evidence="7">
    <location>
        <begin position="213"/>
        <end position="236"/>
    </location>
</feature>
<comment type="subcellular location">
    <subcellularLocation>
        <location evidence="1">Cell membrane</location>
        <topology evidence="1">Multi-pass membrane protein</topology>
    </subcellularLocation>
</comment>
<name>F8UGY0_9ZZZZ</name>
<feature type="transmembrane region" description="Helical" evidence="7">
    <location>
        <begin position="256"/>
        <end position="286"/>
    </location>
</feature>
<evidence type="ECO:0000313" key="9">
    <source>
        <dbReference type="EMBL" id="AEI30287.1"/>
    </source>
</evidence>
<evidence type="ECO:0000256" key="6">
    <source>
        <dbReference type="ARBA" id="ARBA00023136"/>
    </source>
</evidence>
<dbReference type="GO" id="GO:0005886">
    <property type="term" value="C:plasma membrane"/>
    <property type="evidence" value="ECO:0007669"/>
    <property type="project" value="UniProtKB-SubCell"/>
</dbReference>
<dbReference type="Pfam" id="PF02687">
    <property type="entry name" value="FtsX"/>
    <property type="match status" value="1"/>
</dbReference>
<gene>
    <name evidence="9" type="ORF">LDC_03691</name>
</gene>
<dbReference type="PANTHER" id="PTHR43738">
    <property type="entry name" value="ABC TRANSPORTER, MEMBRANE PROTEIN"/>
    <property type="match status" value="1"/>
</dbReference>
<evidence type="ECO:0000256" key="2">
    <source>
        <dbReference type="ARBA" id="ARBA00022448"/>
    </source>
</evidence>
<dbReference type="PANTHER" id="PTHR43738:SF1">
    <property type="entry name" value="HEMIN TRANSPORT SYSTEM PERMEASE PROTEIN HRTB-RELATED"/>
    <property type="match status" value="1"/>
</dbReference>
<feature type="domain" description="ABC3 transporter permease C-terminal" evidence="8">
    <location>
        <begin position="215"/>
        <end position="329"/>
    </location>
</feature>
<accession>F8UGY0</accession>
<evidence type="ECO:0000259" key="8">
    <source>
        <dbReference type="Pfam" id="PF02687"/>
    </source>
</evidence>
<keyword evidence="5 7" id="KW-1133">Transmembrane helix</keyword>
<evidence type="ECO:0000256" key="3">
    <source>
        <dbReference type="ARBA" id="ARBA00022475"/>
    </source>
</evidence>
<keyword evidence="3" id="KW-1003">Cell membrane</keyword>
<keyword evidence="2" id="KW-0813">Transport</keyword>
<keyword evidence="6 7" id="KW-0472">Membrane</keyword>
<sequence>MQRTGADILNINAKMWVMDPSLNSQVDNIPLPEYVLDAVRSIEGVKYAVPLFTGGGLLKLANGRYQAANIIGLDDATLFGRPNLSEGHIIEIYRDDGYIAIDDAEFSKLDGATIGTTFELNDHRGVIVGIGEALVGGLFGTPTLYTTFRRAISSLPHTRFTISFILVEPKSIEDIKKIQHKVKELGYLALTKDEFYKKNRDYYLYKTGLGTNVMIMTLISFIVGLSIAGQTFYTFVLENLEEFGALKAIGAKRNELISIIFFQACVVGFIGYGFGLFFSSVVIALAKMRVSNYAALVTFQNLGLTFLMVLVIVAFSSYLGIRKVITIDPFDIFRG</sequence>
<dbReference type="InterPro" id="IPR003838">
    <property type="entry name" value="ABC3_permease_C"/>
</dbReference>
<organism evidence="9">
    <name type="scientific">uncultured microorganism</name>
    <dbReference type="NCBI Taxonomy" id="358574"/>
    <lineage>
        <taxon>unclassified sequences</taxon>
        <taxon>environmental samples</taxon>
    </lineage>
</organism>
<keyword evidence="4 7" id="KW-0812">Transmembrane</keyword>